<accession>A0A5C3KZW0</accession>
<name>A0A5C3KZW0_COPMA</name>
<gene>
    <name evidence="2" type="ORF">FA15DRAFT_323827</name>
</gene>
<reference evidence="2 3" key="1">
    <citation type="journal article" date="2019" name="Nat. Ecol. Evol.">
        <title>Megaphylogeny resolves global patterns of mushroom evolution.</title>
        <authorList>
            <person name="Varga T."/>
            <person name="Krizsan K."/>
            <person name="Foldi C."/>
            <person name="Dima B."/>
            <person name="Sanchez-Garcia M."/>
            <person name="Sanchez-Ramirez S."/>
            <person name="Szollosi G.J."/>
            <person name="Szarkandi J.G."/>
            <person name="Papp V."/>
            <person name="Albert L."/>
            <person name="Andreopoulos W."/>
            <person name="Angelini C."/>
            <person name="Antonin V."/>
            <person name="Barry K.W."/>
            <person name="Bougher N.L."/>
            <person name="Buchanan P."/>
            <person name="Buyck B."/>
            <person name="Bense V."/>
            <person name="Catcheside P."/>
            <person name="Chovatia M."/>
            <person name="Cooper J."/>
            <person name="Damon W."/>
            <person name="Desjardin D."/>
            <person name="Finy P."/>
            <person name="Geml J."/>
            <person name="Haridas S."/>
            <person name="Hughes K."/>
            <person name="Justo A."/>
            <person name="Karasinski D."/>
            <person name="Kautmanova I."/>
            <person name="Kiss B."/>
            <person name="Kocsube S."/>
            <person name="Kotiranta H."/>
            <person name="LaButti K.M."/>
            <person name="Lechner B.E."/>
            <person name="Liimatainen K."/>
            <person name="Lipzen A."/>
            <person name="Lukacs Z."/>
            <person name="Mihaltcheva S."/>
            <person name="Morgado L.N."/>
            <person name="Niskanen T."/>
            <person name="Noordeloos M.E."/>
            <person name="Ohm R.A."/>
            <person name="Ortiz-Santana B."/>
            <person name="Ovrebo C."/>
            <person name="Racz N."/>
            <person name="Riley R."/>
            <person name="Savchenko A."/>
            <person name="Shiryaev A."/>
            <person name="Soop K."/>
            <person name="Spirin V."/>
            <person name="Szebenyi C."/>
            <person name="Tomsovsky M."/>
            <person name="Tulloss R.E."/>
            <person name="Uehling J."/>
            <person name="Grigoriev I.V."/>
            <person name="Vagvolgyi C."/>
            <person name="Papp T."/>
            <person name="Martin F.M."/>
            <person name="Miettinen O."/>
            <person name="Hibbett D.S."/>
            <person name="Nagy L.G."/>
        </authorList>
    </citation>
    <scope>NUCLEOTIDE SEQUENCE [LARGE SCALE GENOMIC DNA]</scope>
    <source>
        <strain evidence="2 3">CBS 121175</strain>
    </source>
</reference>
<organism evidence="2 3">
    <name type="scientific">Coprinopsis marcescibilis</name>
    <name type="common">Agaric fungus</name>
    <name type="synonym">Psathyrella marcescibilis</name>
    <dbReference type="NCBI Taxonomy" id="230819"/>
    <lineage>
        <taxon>Eukaryota</taxon>
        <taxon>Fungi</taxon>
        <taxon>Dikarya</taxon>
        <taxon>Basidiomycota</taxon>
        <taxon>Agaricomycotina</taxon>
        <taxon>Agaricomycetes</taxon>
        <taxon>Agaricomycetidae</taxon>
        <taxon>Agaricales</taxon>
        <taxon>Agaricineae</taxon>
        <taxon>Psathyrellaceae</taxon>
        <taxon>Coprinopsis</taxon>
    </lineage>
</organism>
<dbReference type="AlphaFoldDB" id="A0A5C3KZW0"/>
<dbReference type="EMBL" id="ML210181">
    <property type="protein sequence ID" value="TFK25847.1"/>
    <property type="molecule type" value="Genomic_DNA"/>
</dbReference>
<evidence type="ECO:0000256" key="1">
    <source>
        <dbReference type="SAM" id="Phobius"/>
    </source>
</evidence>
<evidence type="ECO:0000313" key="2">
    <source>
        <dbReference type="EMBL" id="TFK25847.1"/>
    </source>
</evidence>
<keyword evidence="1" id="KW-0472">Membrane</keyword>
<dbReference type="OrthoDB" id="3341843at2759"/>
<keyword evidence="3" id="KW-1185">Reference proteome</keyword>
<dbReference type="Proteomes" id="UP000307440">
    <property type="component" value="Unassembled WGS sequence"/>
</dbReference>
<feature type="transmembrane region" description="Helical" evidence="1">
    <location>
        <begin position="145"/>
        <end position="169"/>
    </location>
</feature>
<sequence length="282" mass="31391">MPCALGLSVIVIYMTSIHEVTHMWPIRANFVNALFFLLRYIPAFQFVLSITMRGAAHGSIAHSICSAWSLILIVTITTGVFASQGLLFLRVYVFCGPTMRRKVFLLGQGVMTAAVSLFLIVRYQLGVKLLQVPVEIARCPQTATNARLLAIVWAVVFVNEALMTALTMLGGYRKHRLTAAPLPLIFCRNGATYFMVLGAISACNIVASFLDHEYIYLTLVLQHTLHALCATRMILHIRKTAHIDTITLGFTMDSIPWTRHSIRFTKSFLSESDVATAVEHKC</sequence>
<feature type="transmembrane region" description="Helical" evidence="1">
    <location>
        <begin position="215"/>
        <end position="235"/>
    </location>
</feature>
<evidence type="ECO:0000313" key="3">
    <source>
        <dbReference type="Proteomes" id="UP000307440"/>
    </source>
</evidence>
<proteinExistence type="predicted"/>
<feature type="transmembrane region" description="Helical" evidence="1">
    <location>
        <begin position="190"/>
        <end position="209"/>
    </location>
</feature>
<feature type="transmembrane region" description="Helical" evidence="1">
    <location>
        <begin position="30"/>
        <end position="48"/>
    </location>
</feature>
<feature type="transmembrane region" description="Helical" evidence="1">
    <location>
        <begin position="68"/>
        <end position="91"/>
    </location>
</feature>
<feature type="transmembrane region" description="Helical" evidence="1">
    <location>
        <begin position="103"/>
        <end position="125"/>
    </location>
</feature>
<keyword evidence="1" id="KW-1133">Transmembrane helix</keyword>
<protein>
    <submittedName>
        <fullName evidence="2">Uncharacterized protein</fullName>
    </submittedName>
</protein>
<keyword evidence="1" id="KW-0812">Transmembrane</keyword>